<dbReference type="AlphaFoldDB" id="A0AAW1T8X3"/>
<keyword evidence="2" id="KW-0547">Nucleotide-binding</keyword>
<evidence type="ECO:0000256" key="1">
    <source>
        <dbReference type="ARBA" id="ARBA00008874"/>
    </source>
</evidence>
<evidence type="ECO:0000256" key="3">
    <source>
        <dbReference type="SAM" id="MobiDB-lite"/>
    </source>
</evidence>
<reference evidence="5 6" key="1">
    <citation type="journal article" date="2024" name="Nat. Commun.">
        <title>Phylogenomics reveals the evolutionary origins of lichenization in chlorophyte algae.</title>
        <authorList>
            <person name="Puginier C."/>
            <person name="Libourel C."/>
            <person name="Otte J."/>
            <person name="Skaloud P."/>
            <person name="Haon M."/>
            <person name="Grisel S."/>
            <person name="Petersen M."/>
            <person name="Berrin J.G."/>
            <person name="Delaux P.M."/>
            <person name="Dal Grande F."/>
            <person name="Keller J."/>
        </authorList>
    </citation>
    <scope>NUCLEOTIDE SEQUENCE [LARGE SCALE GENOMIC DNA]</scope>
    <source>
        <strain evidence="5 6">SAG 2523</strain>
    </source>
</reference>
<evidence type="ECO:0000256" key="2">
    <source>
        <dbReference type="PROSITE-ProRule" id="PRU10141"/>
    </source>
</evidence>
<feature type="region of interest" description="Disordered" evidence="3">
    <location>
        <begin position="17"/>
        <end position="40"/>
    </location>
</feature>
<dbReference type="Proteomes" id="UP001485043">
    <property type="component" value="Unassembled WGS sequence"/>
</dbReference>
<feature type="compositionally biased region" description="Low complexity" evidence="3">
    <location>
        <begin position="406"/>
        <end position="417"/>
    </location>
</feature>
<comment type="similarity">
    <text evidence="1">Belongs to the protein kinase superfamily. STE Ser/Thr protein kinase family. STE20 subfamily.</text>
</comment>
<organism evidence="5 6">
    <name type="scientific">Apatococcus fuscideae</name>
    <dbReference type="NCBI Taxonomy" id="2026836"/>
    <lineage>
        <taxon>Eukaryota</taxon>
        <taxon>Viridiplantae</taxon>
        <taxon>Chlorophyta</taxon>
        <taxon>core chlorophytes</taxon>
        <taxon>Trebouxiophyceae</taxon>
        <taxon>Chlorellales</taxon>
        <taxon>Chlorellaceae</taxon>
        <taxon>Apatococcus</taxon>
    </lineage>
</organism>
<keyword evidence="2" id="KW-0067">ATP-binding</keyword>
<protein>
    <recommendedName>
        <fullName evidence="4">Protein kinase domain-containing protein</fullName>
    </recommendedName>
</protein>
<dbReference type="PANTHER" id="PTHR48014:SF21">
    <property type="entry name" value="SERINE_THREONINE-PROTEIN KINASE FRAY2"/>
    <property type="match status" value="1"/>
</dbReference>
<feature type="region of interest" description="Disordered" evidence="3">
    <location>
        <begin position="203"/>
        <end position="248"/>
    </location>
</feature>
<evidence type="ECO:0000313" key="6">
    <source>
        <dbReference type="Proteomes" id="UP001485043"/>
    </source>
</evidence>
<dbReference type="GO" id="GO:0043539">
    <property type="term" value="F:protein serine/threonine kinase activator activity"/>
    <property type="evidence" value="ECO:0007669"/>
    <property type="project" value="InterPro"/>
</dbReference>
<dbReference type="InterPro" id="IPR007461">
    <property type="entry name" value="Ysc84_actin-binding"/>
</dbReference>
<dbReference type="Gene3D" id="1.10.510.10">
    <property type="entry name" value="Transferase(Phosphotransferase) domain 1"/>
    <property type="match status" value="1"/>
</dbReference>
<sequence>MDGVAWMERTKSRSFTRQRSAVDIPKAGPSLTRDPSLEKEKARYPCDASAYELGQEIGKGASAVVFKATVKATQEVVALKLLNLEKFGANLDIIIKETATMHDQRHPNVLPLFCSFVSGDNLWMVMPFLSAGSIMKLLHQVAAEGFDEVAVASIMKATLEGLNYMHIHGRIHRDIKAENILIDDNGKVMLADFGVAATLERSDSLTSCGTPSGVLSSQPSLDSSSPTTVLEAASSSSGSLSSRSSLQRDPSWSHKQYLARNTFCGTPCFMAPEVMEQTIGYDFSADIWSFGITLYEVATGKAPLANMSLTQVILTTVHDDAPVLPNKNGRKYSEAIQDLISKCLSKDPLERPTAAELLKHRFWKIGRDADYLQKNVLQPAAASNGGQADKPQKIFDRIKSLRTMHSSSGRPPIKSSSFPTTQPGGAIPSLGSRQSSGNQDCTMSGDVANAIALLKKLTKVNTKKKHPKPFLPMAALQDCKGICFAIIHKHQNLCAVAGKGNGFMMAKQSAKNGKQSGESARRQWTAPCYFDINVGELNPDFEHDFVELAIVIPDDYAYDCFRVPAAKLGGRCVYTKGAKHCSEVIGYACVEGQCFEWPLDGSHITINDAANARSFGGSISADQILDGHVKAPCEFEALYKLLSSMASPTQNRSEQALLHMEDQGATMLFRMPHWLYD</sequence>
<feature type="region of interest" description="Disordered" evidence="3">
    <location>
        <begin position="403"/>
        <end position="441"/>
    </location>
</feature>
<dbReference type="GO" id="GO:0005524">
    <property type="term" value="F:ATP binding"/>
    <property type="evidence" value="ECO:0007669"/>
    <property type="project" value="UniProtKB-UniRule"/>
</dbReference>
<comment type="caution">
    <text evidence="5">The sequence shown here is derived from an EMBL/GenBank/DDBJ whole genome shotgun (WGS) entry which is preliminary data.</text>
</comment>
<proteinExistence type="inferred from homology"/>
<dbReference type="PANTHER" id="PTHR48014">
    <property type="entry name" value="SERINE/THREONINE-PROTEIN KINASE FRAY2"/>
    <property type="match status" value="1"/>
</dbReference>
<dbReference type="Pfam" id="PF04366">
    <property type="entry name" value="Ysc84"/>
    <property type="match status" value="1"/>
</dbReference>
<dbReference type="EMBL" id="JALJOV010000274">
    <property type="protein sequence ID" value="KAK9865175.1"/>
    <property type="molecule type" value="Genomic_DNA"/>
</dbReference>
<dbReference type="InterPro" id="IPR047173">
    <property type="entry name" value="STRAD_A/B-like"/>
</dbReference>
<dbReference type="Gene3D" id="3.30.200.20">
    <property type="entry name" value="Phosphorylase Kinase, domain 1"/>
    <property type="match status" value="1"/>
</dbReference>
<feature type="binding site" evidence="2">
    <location>
        <position position="80"/>
    </location>
    <ligand>
        <name>ATP</name>
        <dbReference type="ChEBI" id="CHEBI:30616"/>
    </ligand>
</feature>
<feature type="compositionally biased region" description="Polar residues" evidence="3">
    <location>
        <begin position="431"/>
        <end position="441"/>
    </location>
</feature>
<dbReference type="SUPFAM" id="SSF56112">
    <property type="entry name" value="Protein kinase-like (PK-like)"/>
    <property type="match status" value="1"/>
</dbReference>
<dbReference type="GO" id="GO:0004672">
    <property type="term" value="F:protein kinase activity"/>
    <property type="evidence" value="ECO:0007669"/>
    <property type="project" value="InterPro"/>
</dbReference>
<dbReference type="InterPro" id="IPR000719">
    <property type="entry name" value="Prot_kinase_dom"/>
</dbReference>
<name>A0AAW1T8X3_9CHLO</name>
<dbReference type="PROSITE" id="PS00107">
    <property type="entry name" value="PROTEIN_KINASE_ATP"/>
    <property type="match status" value="1"/>
</dbReference>
<dbReference type="InterPro" id="IPR017441">
    <property type="entry name" value="Protein_kinase_ATP_BS"/>
</dbReference>
<gene>
    <name evidence="5" type="ORF">WJX84_005330</name>
</gene>
<feature type="domain" description="Protein kinase" evidence="4">
    <location>
        <begin position="51"/>
        <end position="363"/>
    </location>
</feature>
<dbReference type="InterPro" id="IPR011009">
    <property type="entry name" value="Kinase-like_dom_sf"/>
</dbReference>
<evidence type="ECO:0000259" key="4">
    <source>
        <dbReference type="PROSITE" id="PS50011"/>
    </source>
</evidence>
<dbReference type="Pfam" id="PF00069">
    <property type="entry name" value="Pkinase"/>
    <property type="match status" value="2"/>
</dbReference>
<evidence type="ECO:0000313" key="5">
    <source>
        <dbReference type="EMBL" id="KAK9865175.1"/>
    </source>
</evidence>
<accession>A0AAW1T8X3</accession>
<feature type="compositionally biased region" description="Low complexity" evidence="3">
    <location>
        <begin position="234"/>
        <end position="248"/>
    </location>
</feature>
<dbReference type="PROSITE" id="PS50011">
    <property type="entry name" value="PROTEIN_KINASE_DOM"/>
    <property type="match status" value="1"/>
</dbReference>
<feature type="compositionally biased region" description="Low complexity" evidence="3">
    <location>
        <begin position="212"/>
        <end position="226"/>
    </location>
</feature>
<dbReference type="SMART" id="SM00220">
    <property type="entry name" value="S_TKc"/>
    <property type="match status" value="1"/>
</dbReference>
<keyword evidence="6" id="KW-1185">Reference proteome</keyword>